<dbReference type="InterPro" id="IPR015947">
    <property type="entry name" value="PUA-like_sf"/>
</dbReference>
<dbReference type="Proteomes" id="UP000465601">
    <property type="component" value="Unassembled WGS sequence"/>
</dbReference>
<dbReference type="Pfam" id="PF20260">
    <property type="entry name" value="PUA_4"/>
    <property type="match status" value="1"/>
</dbReference>
<feature type="domain" description="Ribosomal RNA small subunit methyltransferase E methyltransferase" evidence="13">
    <location>
        <begin position="75"/>
        <end position="241"/>
    </location>
</feature>
<dbReference type="InterPro" id="IPR046887">
    <property type="entry name" value="RsmE_PUA-like"/>
</dbReference>
<dbReference type="NCBIfam" id="NF008692">
    <property type="entry name" value="PRK11713.1-5"/>
    <property type="match status" value="1"/>
</dbReference>
<name>A0A833HQC5_9FIRM</name>
<comment type="catalytic activity">
    <reaction evidence="11 12">
        <text>uridine(1498) in 16S rRNA + S-adenosyl-L-methionine = N(3)-methyluridine(1498) in 16S rRNA + S-adenosyl-L-homocysteine + H(+)</text>
        <dbReference type="Rhea" id="RHEA:42920"/>
        <dbReference type="Rhea" id="RHEA-COMP:10283"/>
        <dbReference type="Rhea" id="RHEA-COMP:10284"/>
        <dbReference type="ChEBI" id="CHEBI:15378"/>
        <dbReference type="ChEBI" id="CHEBI:57856"/>
        <dbReference type="ChEBI" id="CHEBI:59789"/>
        <dbReference type="ChEBI" id="CHEBI:65315"/>
        <dbReference type="ChEBI" id="CHEBI:74502"/>
        <dbReference type="EC" id="2.1.1.193"/>
    </reaction>
</comment>
<dbReference type="OrthoDB" id="9815641at2"/>
<dbReference type="GO" id="GO:0070042">
    <property type="term" value="F:rRNA (uridine-N3-)-methyltransferase activity"/>
    <property type="evidence" value="ECO:0007669"/>
    <property type="project" value="TreeGrafter"/>
</dbReference>
<dbReference type="SUPFAM" id="SSF75217">
    <property type="entry name" value="alpha/beta knot"/>
    <property type="match status" value="1"/>
</dbReference>
<evidence type="ECO:0000256" key="5">
    <source>
        <dbReference type="ARBA" id="ARBA00022490"/>
    </source>
</evidence>
<evidence type="ECO:0000313" key="15">
    <source>
        <dbReference type="EMBL" id="KAB3530746.1"/>
    </source>
</evidence>
<feature type="domain" description="Ribosomal RNA small subunit methyltransferase E PUA-like" evidence="14">
    <location>
        <begin position="20"/>
        <end position="64"/>
    </location>
</feature>
<evidence type="ECO:0000259" key="14">
    <source>
        <dbReference type="Pfam" id="PF20260"/>
    </source>
</evidence>
<evidence type="ECO:0000256" key="11">
    <source>
        <dbReference type="ARBA" id="ARBA00047944"/>
    </source>
</evidence>
<dbReference type="CDD" id="cd18084">
    <property type="entry name" value="RsmE-like"/>
    <property type="match status" value="1"/>
</dbReference>
<dbReference type="NCBIfam" id="TIGR00046">
    <property type="entry name" value="RsmE family RNA methyltransferase"/>
    <property type="match status" value="1"/>
</dbReference>
<keyword evidence="9 12" id="KW-0949">S-adenosyl-L-methionine</keyword>
<dbReference type="PANTHER" id="PTHR30027">
    <property type="entry name" value="RIBOSOMAL RNA SMALL SUBUNIT METHYLTRANSFERASE E"/>
    <property type="match status" value="1"/>
</dbReference>
<dbReference type="GO" id="GO:0005737">
    <property type="term" value="C:cytoplasm"/>
    <property type="evidence" value="ECO:0007669"/>
    <property type="project" value="UniProtKB-SubCell"/>
</dbReference>
<gene>
    <name evidence="15" type="ORF">F8153_06455</name>
</gene>
<keyword evidence="16" id="KW-1185">Reference proteome</keyword>
<comment type="similarity">
    <text evidence="2 12">Belongs to the RNA methyltransferase RsmE family.</text>
</comment>
<evidence type="ECO:0000256" key="4">
    <source>
        <dbReference type="ARBA" id="ARBA00013673"/>
    </source>
</evidence>
<accession>A0A833HQC5</accession>
<comment type="caution">
    <text evidence="15">The sequence shown here is derived from an EMBL/GenBank/DDBJ whole genome shotgun (WGS) entry which is preliminary data.</text>
</comment>
<organism evidence="15 16">
    <name type="scientific">Alkaliphilus serpentinus</name>
    <dbReference type="NCBI Taxonomy" id="1482731"/>
    <lineage>
        <taxon>Bacteria</taxon>
        <taxon>Bacillati</taxon>
        <taxon>Bacillota</taxon>
        <taxon>Clostridia</taxon>
        <taxon>Peptostreptococcales</taxon>
        <taxon>Natronincolaceae</taxon>
        <taxon>Alkaliphilus</taxon>
    </lineage>
</organism>
<dbReference type="EMBL" id="WBZB01000016">
    <property type="protein sequence ID" value="KAB3530746.1"/>
    <property type="molecule type" value="Genomic_DNA"/>
</dbReference>
<keyword evidence="7 12" id="KW-0489">Methyltransferase</keyword>
<evidence type="ECO:0000256" key="2">
    <source>
        <dbReference type="ARBA" id="ARBA00005528"/>
    </source>
</evidence>
<dbReference type="PANTHER" id="PTHR30027:SF3">
    <property type="entry name" value="16S RRNA (URACIL(1498)-N(3))-METHYLTRANSFERASE"/>
    <property type="match status" value="1"/>
</dbReference>
<protein>
    <recommendedName>
        <fullName evidence="4 12">Ribosomal RNA small subunit methyltransferase E</fullName>
        <ecNumber evidence="3 12">2.1.1.193</ecNumber>
    </recommendedName>
</protein>
<dbReference type="Pfam" id="PF04452">
    <property type="entry name" value="Methyltrans_RNA"/>
    <property type="match status" value="1"/>
</dbReference>
<dbReference type="InterPro" id="IPR029026">
    <property type="entry name" value="tRNA_m1G_MTases_N"/>
</dbReference>
<evidence type="ECO:0000256" key="6">
    <source>
        <dbReference type="ARBA" id="ARBA00022552"/>
    </source>
</evidence>
<dbReference type="InterPro" id="IPR046886">
    <property type="entry name" value="RsmE_MTase_dom"/>
</dbReference>
<dbReference type="EC" id="2.1.1.193" evidence="3 12"/>
<evidence type="ECO:0000259" key="13">
    <source>
        <dbReference type="Pfam" id="PF04452"/>
    </source>
</evidence>
<evidence type="ECO:0000256" key="1">
    <source>
        <dbReference type="ARBA" id="ARBA00004496"/>
    </source>
</evidence>
<evidence type="ECO:0000313" key="16">
    <source>
        <dbReference type="Proteomes" id="UP000465601"/>
    </source>
</evidence>
<dbReference type="AlphaFoldDB" id="A0A833HQC5"/>
<dbReference type="RefSeq" id="WP_151865558.1">
    <property type="nucleotide sequence ID" value="NZ_WBZB01000016.1"/>
</dbReference>
<proteinExistence type="inferred from homology"/>
<dbReference type="InterPro" id="IPR006700">
    <property type="entry name" value="RsmE"/>
</dbReference>
<sequence length="251" mass="28181">MNRFFVEPKQVNESLREIAITGEDVKHISKVLRLSRGDKIEICDGEKYQYIGEIKDLQKDMVLVEYLEQVKISTEAPIKVTLYQGVPKGSKMDLIIQKTTEMGIFSIVPVLTDRTVVQLESKKDKEKKTERWQKIALEAAKQSKRGIIPDIHEPLSFIEALNHSKGNQMNILAYEGERNISLKSTLSGKPKVHSIGIWVGPEGGYTEAEVQRTAVDAFHIVTLGPRILRTETAGFALLSMIMYQLGDLGGL</sequence>
<evidence type="ECO:0000256" key="3">
    <source>
        <dbReference type="ARBA" id="ARBA00012328"/>
    </source>
</evidence>
<dbReference type="PIRSF" id="PIRSF015601">
    <property type="entry name" value="MTase_slr0722"/>
    <property type="match status" value="1"/>
</dbReference>
<keyword evidence="5 12" id="KW-0963">Cytoplasm</keyword>
<dbReference type="InterPro" id="IPR029028">
    <property type="entry name" value="Alpha/beta_knot_MTases"/>
</dbReference>
<keyword evidence="6 12" id="KW-0698">rRNA processing</keyword>
<evidence type="ECO:0000256" key="8">
    <source>
        <dbReference type="ARBA" id="ARBA00022679"/>
    </source>
</evidence>
<evidence type="ECO:0000256" key="12">
    <source>
        <dbReference type="PIRNR" id="PIRNR015601"/>
    </source>
</evidence>
<dbReference type="GO" id="GO:0070475">
    <property type="term" value="P:rRNA base methylation"/>
    <property type="evidence" value="ECO:0007669"/>
    <property type="project" value="TreeGrafter"/>
</dbReference>
<evidence type="ECO:0000256" key="7">
    <source>
        <dbReference type="ARBA" id="ARBA00022603"/>
    </source>
</evidence>
<comment type="subcellular location">
    <subcellularLocation>
        <location evidence="1 12">Cytoplasm</location>
    </subcellularLocation>
</comment>
<dbReference type="Gene3D" id="3.40.1280.10">
    <property type="match status" value="1"/>
</dbReference>
<reference evidence="15 16" key="1">
    <citation type="submission" date="2019-10" db="EMBL/GenBank/DDBJ databases">
        <title>Alkaliphilus serpentinus sp. nov. and Alkaliphilus pronyensis sp. nov., two novel anaerobic alkaliphilic species isolated from the serpentinized-hosted hydrothermal field of the Prony Bay (New Caledonia).</title>
        <authorList>
            <person name="Postec A."/>
        </authorList>
    </citation>
    <scope>NUCLEOTIDE SEQUENCE [LARGE SCALE GENOMIC DNA]</scope>
    <source>
        <strain evidence="15 16">LacT</strain>
    </source>
</reference>
<evidence type="ECO:0000256" key="9">
    <source>
        <dbReference type="ARBA" id="ARBA00022691"/>
    </source>
</evidence>
<keyword evidence="8 12" id="KW-0808">Transferase</keyword>
<dbReference type="SUPFAM" id="SSF88697">
    <property type="entry name" value="PUA domain-like"/>
    <property type="match status" value="1"/>
</dbReference>
<evidence type="ECO:0000256" key="10">
    <source>
        <dbReference type="ARBA" id="ARBA00025699"/>
    </source>
</evidence>
<comment type="function">
    <text evidence="10 12">Specifically methylates the N3 position of the uracil ring of uridine 1498 (m3U1498) in 16S rRNA. Acts on the fully assembled 30S ribosomal subunit.</text>
</comment>